<protein>
    <submittedName>
        <fullName evidence="4">CmcI family methyltransferase</fullName>
    </submittedName>
</protein>
<feature type="compositionally biased region" description="Basic and acidic residues" evidence="3">
    <location>
        <begin position="1"/>
        <end position="17"/>
    </location>
</feature>
<evidence type="ECO:0000256" key="3">
    <source>
        <dbReference type="SAM" id="MobiDB-lite"/>
    </source>
</evidence>
<dbReference type="RefSeq" id="WP_381725632.1">
    <property type="nucleotide sequence ID" value="NZ_JBHVBU010000012.1"/>
</dbReference>
<organism evidence="4 5">
    <name type="scientific">Streptomyces cellulosae</name>
    <dbReference type="NCBI Taxonomy" id="1968"/>
    <lineage>
        <taxon>Bacteria</taxon>
        <taxon>Bacillati</taxon>
        <taxon>Actinomycetota</taxon>
        <taxon>Actinomycetes</taxon>
        <taxon>Kitasatosporales</taxon>
        <taxon>Streptomycetaceae</taxon>
        <taxon>Streptomyces</taxon>
    </lineage>
</organism>
<keyword evidence="2" id="KW-0808">Transferase</keyword>
<gene>
    <name evidence="4" type="ORF">ACFU0X_06965</name>
</gene>
<feature type="region of interest" description="Disordered" evidence="3">
    <location>
        <begin position="1"/>
        <end position="20"/>
    </location>
</feature>
<proteinExistence type="predicted"/>
<comment type="caution">
    <text evidence="4">The sequence shown here is derived from an EMBL/GenBank/DDBJ whole genome shotgun (WGS) entry which is preliminary data.</text>
</comment>
<dbReference type="SUPFAM" id="SSF53335">
    <property type="entry name" value="S-adenosyl-L-methionine-dependent methyltransferases"/>
    <property type="match status" value="1"/>
</dbReference>
<dbReference type="InterPro" id="IPR029063">
    <property type="entry name" value="SAM-dependent_MTases_sf"/>
</dbReference>
<dbReference type="GO" id="GO:0008168">
    <property type="term" value="F:methyltransferase activity"/>
    <property type="evidence" value="ECO:0007669"/>
    <property type="project" value="UniProtKB-KW"/>
</dbReference>
<dbReference type="Pfam" id="PF04989">
    <property type="entry name" value="RMNT_CmcI"/>
    <property type="match status" value="1"/>
</dbReference>
<keyword evidence="5" id="KW-1185">Reference proteome</keyword>
<dbReference type="EMBL" id="JBHVBU010000012">
    <property type="protein sequence ID" value="MFE7962777.1"/>
    <property type="molecule type" value="Genomic_DNA"/>
</dbReference>
<name>A0ABW6JDG9_STRCE</name>
<dbReference type="Proteomes" id="UP001600650">
    <property type="component" value="Unassembled WGS sequence"/>
</dbReference>
<dbReference type="PANTHER" id="PTHR40048:SF1">
    <property type="entry name" value="RHAMNOSYL O-METHYLTRANSFERASE"/>
    <property type="match status" value="1"/>
</dbReference>
<evidence type="ECO:0000256" key="2">
    <source>
        <dbReference type="ARBA" id="ARBA00022679"/>
    </source>
</evidence>
<dbReference type="PANTHER" id="PTHR40048">
    <property type="entry name" value="RHAMNOSYL O-METHYLTRANSFERASE"/>
    <property type="match status" value="1"/>
</dbReference>
<dbReference type="GO" id="GO:0032259">
    <property type="term" value="P:methylation"/>
    <property type="evidence" value="ECO:0007669"/>
    <property type="project" value="UniProtKB-KW"/>
</dbReference>
<evidence type="ECO:0000313" key="4">
    <source>
        <dbReference type="EMBL" id="MFE7962777.1"/>
    </source>
</evidence>
<dbReference type="InterPro" id="IPR007072">
    <property type="entry name" value="RNMT_CmcI"/>
</dbReference>
<evidence type="ECO:0000313" key="5">
    <source>
        <dbReference type="Proteomes" id="UP001600650"/>
    </source>
</evidence>
<reference evidence="4 5" key="1">
    <citation type="submission" date="2024-09" db="EMBL/GenBank/DDBJ databases">
        <title>The Natural Products Discovery Center: Release of the First 8490 Sequenced Strains for Exploring Actinobacteria Biosynthetic Diversity.</title>
        <authorList>
            <person name="Kalkreuter E."/>
            <person name="Kautsar S.A."/>
            <person name="Yang D."/>
            <person name="Bader C.D."/>
            <person name="Teijaro C.N."/>
            <person name="Fluegel L."/>
            <person name="Davis C.M."/>
            <person name="Simpson J.R."/>
            <person name="Lauterbach L."/>
            <person name="Steele A.D."/>
            <person name="Gui C."/>
            <person name="Meng S."/>
            <person name="Li G."/>
            <person name="Viehrig K."/>
            <person name="Ye F."/>
            <person name="Su P."/>
            <person name="Kiefer A.F."/>
            <person name="Nichols A."/>
            <person name="Cepeda A.J."/>
            <person name="Yan W."/>
            <person name="Fan B."/>
            <person name="Jiang Y."/>
            <person name="Adhikari A."/>
            <person name="Zheng C.-J."/>
            <person name="Schuster L."/>
            <person name="Cowan T.M."/>
            <person name="Smanski M.J."/>
            <person name="Chevrette M.G."/>
            <person name="De Carvalho L.P.S."/>
            <person name="Shen B."/>
        </authorList>
    </citation>
    <scope>NUCLEOTIDE SEQUENCE [LARGE SCALE GENOMIC DNA]</scope>
    <source>
        <strain evidence="4 5">NPDC057399</strain>
    </source>
</reference>
<sequence>MNERRRSSLDGRPDKHLPPPVRALPEGRLLQYWKERERQHLRDVYAGLRIKKFPEDLRVLEHLLWISRSQVVIELGTHLGGSALWFRDRLRTVAAYGRVPEDIRVVTVDTTQDRARALLQDADPYFSKDITLVEGDITDPGITEAVAQHIPATARCLVVEDTAHTYETTYAALRHFSPFVAADGYFVVEDGIVDIAQLSPPGMPGGVVPAVRDWLTMEQGRRFHVRRDLELYGVTCHPYGWLQRVHL</sequence>
<dbReference type="Gene3D" id="3.40.50.150">
    <property type="entry name" value="Vaccinia Virus protein VP39"/>
    <property type="match status" value="1"/>
</dbReference>
<accession>A0ABW6JDG9</accession>
<keyword evidence="1 4" id="KW-0489">Methyltransferase</keyword>
<evidence type="ECO:0000256" key="1">
    <source>
        <dbReference type="ARBA" id="ARBA00022603"/>
    </source>
</evidence>